<protein>
    <submittedName>
        <fullName evidence="1">Uncharacterized protein</fullName>
    </submittedName>
</protein>
<dbReference type="HOGENOM" id="CLU_1258766_0_0_1"/>
<keyword evidence="2" id="KW-1185">Reference proteome</keyword>
<accession>N1PQ84</accession>
<dbReference type="EMBL" id="KB446539">
    <property type="protein sequence ID" value="EME44584.1"/>
    <property type="molecule type" value="Genomic_DNA"/>
</dbReference>
<dbReference type="OrthoDB" id="3650836at2759"/>
<feature type="non-terminal residue" evidence="1">
    <location>
        <position position="220"/>
    </location>
</feature>
<sequence length="220" mass="24863">MELQDQIEAIVRPWTRTKGKPPFSMAQMVVMCLLLNKPLDKSGILAWLVDRFGYLRKVAVTCLESHTYSSGTSCYNSPGVRGIHLEFPQAFYDFKAPLLSEQHESGEDVFTVAADEGQLYIKPVLARVSEAALRPFPFMRLPTELRLHIYTMVLCLPESGVQIYRWGRTSTTRINVWDREYSQPSIMSGANYANVANYRPLSAGPLQAHLALLLTSKQIH</sequence>
<gene>
    <name evidence="1" type="ORF">DOTSEDRAFT_72140</name>
</gene>
<proteinExistence type="predicted"/>
<reference evidence="2" key="1">
    <citation type="journal article" date="2012" name="PLoS Genet.">
        <title>The genomes of the fungal plant pathogens Cladosporium fulvum and Dothistroma septosporum reveal adaptation to different hosts and lifestyles but also signatures of common ancestry.</title>
        <authorList>
            <person name="de Wit P.J.G.M."/>
            <person name="van der Burgt A."/>
            <person name="Oekmen B."/>
            <person name="Stergiopoulos I."/>
            <person name="Abd-Elsalam K.A."/>
            <person name="Aerts A.L."/>
            <person name="Bahkali A.H."/>
            <person name="Beenen H.G."/>
            <person name="Chettri P."/>
            <person name="Cox M.P."/>
            <person name="Datema E."/>
            <person name="de Vries R.P."/>
            <person name="Dhillon B."/>
            <person name="Ganley A.R."/>
            <person name="Griffiths S.A."/>
            <person name="Guo Y."/>
            <person name="Hamelin R.C."/>
            <person name="Henrissat B."/>
            <person name="Kabir M.S."/>
            <person name="Jashni M.K."/>
            <person name="Kema G."/>
            <person name="Klaubauf S."/>
            <person name="Lapidus A."/>
            <person name="Levasseur A."/>
            <person name="Lindquist E."/>
            <person name="Mehrabi R."/>
            <person name="Ohm R.A."/>
            <person name="Owen T.J."/>
            <person name="Salamov A."/>
            <person name="Schwelm A."/>
            <person name="Schijlen E."/>
            <person name="Sun H."/>
            <person name="van den Burg H.A."/>
            <person name="van Ham R.C.H.J."/>
            <person name="Zhang S."/>
            <person name="Goodwin S.B."/>
            <person name="Grigoriev I.V."/>
            <person name="Collemare J."/>
            <person name="Bradshaw R.E."/>
        </authorList>
    </citation>
    <scope>NUCLEOTIDE SEQUENCE [LARGE SCALE GENOMIC DNA]</scope>
    <source>
        <strain evidence="2">NZE10 / CBS 128990</strain>
    </source>
</reference>
<dbReference type="STRING" id="675120.N1PQ84"/>
<evidence type="ECO:0000313" key="1">
    <source>
        <dbReference type="EMBL" id="EME44584.1"/>
    </source>
</evidence>
<organism evidence="1 2">
    <name type="scientific">Dothistroma septosporum (strain NZE10 / CBS 128990)</name>
    <name type="common">Red band needle blight fungus</name>
    <name type="synonym">Mycosphaerella pini</name>
    <dbReference type="NCBI Taxonomy" id="675120"/>
    <lineage>
        <taxon>Eukaryota</taxon>
        <taxon>Fungi</taxon>
        <taxon>Dikarya</taxon>
        <taxon>Ascomycota</taxon>
        <taxon>Pezizomycotina</taxon>
        <taxon>Dothideomycetes</taxon>
        <taxon>Dothideomycetidae</taxon>
        <taxon>Mycosphaerellales</taxon>
        <taxon>Mycosphaerellaceae</taxon>
        <taxon>Dothistroma</taxon>
    </lineage>
</organism>
<dbReference type="AlphaFoldDB" id="N1PQ84"/>
<evidence type="ECO:0000313" key="2">
    <source>
        <dbReference type="Proteomes" id="UP000016933"/>
    </source>
</evidence>
<dbReference type="Proteomes" id="UP000016933">
    <property type="component" value="Unassembled WGS sequence"/>
</dbReference>
<dbReference type="eggNOG" id="ENOG502RDC6">
    <property type="taxonomic scope" value="Eukaryota"/>
</dbReference>
<reference evidence="1 2" key="2">
    <citation type="journal article" date="2012" name="PLoS Pathog.">
        <title>Diverse lifestyles and strategies of plant pathogenesis encoded in the genomes of eighteen Dothideomycetes fungi.</title>
        <authorList>
            <person name="Ohm R.A."/>
            <person name="Feau N."/>
            <person name="Henrissat B."/>
            <person name="Schoch C.L."/>
            <person name="Horwitz B.A."/>
            <person name="Barry K.W."/>
            <person name="Condon B.J."/>
            <person name="Copeland A.C."/>
            <person name="Dhillon B."/>
            <person name="Glaser F."/>
            <person name="Hesse C.N."/>
            <person name="Kosti I."/>
            <person name="LaButti K."/>
            <person name="Lindquist E.A."/>
            <person name="Lucas S."/>
            <person name="Salamov A.A."/>
            <person name="Bradshaw R.E."/>
            <person name="Ciuffetti L."/>
            <person name="Hamelin R.C."/>
            <person name="Kema G.H.J."/>
            <person name="Lawrence C."/>
            <person name="Scott J.A."/>
            <person name="Spatafora J.W."/>
            <person name="Turgeon B.G."/>
            <person name="de Wit P.J.G.M."/>
            <person name="Zhong S."/>
            <person name="Goodwin S.B."/>
            <person name="Grigoriev I.V."/>
        </authorList>
    </citation>
    <scope>NUCLEOTIDE SEQUENCE [LARGE SCALE GENOMIC DNA]</scope>
    <source>
        <strain evidence="2">NZE10 / CBS 128990</strain>
    </source>
</reference>
<name>N1PQ84_DOTSN</name>